<dbReference type="RefSeq" id="WP_290363587.1">
    <property type="nucleotide sequence ID" value="NZ_JAUFQU010000001.1"/>
</dbReference>
<proteinExistence type="predicted"/>
<protein>
    <submittedName>
        <fullName evidence="3">Uncharacterized protein</fullName>
    </submittedName>
</protein>
<reference evidence="4" key="2">
    <citation type="journal article" date="2019" name="Int. J. Syst. Evol. Microbiol.">
        <title>The Global Catalogue of Microorganisms (GCM) 10K type strain sequencing project: providing services to taxonomists for standard genome sequencing and annotation.</title>
        <authorList>
            <consortium name="The Broad Institute Genomics Platform"/>
            <consortium name="The Broad Institute Genome Sequencing Center for Infectious Disease"/>
            <person name="Wu L."/>
            <person name="Ma J."/>
        </authorList>
    </citation>
    <scope>NUCLEOTIDE SEQUENCE [LARGE SCALE GENOMIC DNA]</scope>
    <source>
        <strain evidence="4">CECT 7184</strain>
    </source>
</reference>
<keyword evidence="1" id="KW-1133">Transmembrane helix</keyword>
<dbReference type="EMBL" id="JAUFQU010000054">
    <property type="protein sequence ID" value="MDN3709720.1"/>
    <property type="molecule type" value="Genomic_DNA"/>
</dbReference>
<gene>
    <name evidence="2" type="ORF">QW060_10825</name>
    <name evidence="3" type="ORF">QW060_22500</name>
</gene>
<keyword evidence="1" id="KW-0812">Transmembrane</keyword>
<comment type="caution">
    <text evidence="3">The sequence shown here is derived from an EMBL/GenBank/DDBJ whole genome shotgun (WGS) entry which is preliminary data.</text>
</comment>
<accession>A0ABT8D2L6</accession>
<evidence type="ECO:0000313" key="3">
    <source>
        <dbReference type="EMBL" id="MDN3709720.1"/>
    </source>
</evidence>
<feature type="transmembrane region" description="Helical" evidence="1">
    <location>
        <begin position="6"/>
        <end position="23"/>
    </location>
</feature>
<keyword evidence="1" id="KW-0472">Membrane</keyword>
<evidence type="ECO:0000313" key="2">
    <source>
        <dbReference type="EMBL" id="MDN3707617.1"/>
    </source>
</evidence>
<evidence type="ECO:0000313" key="4">
    <source>
        <dbReference type="Proteomes" id="UP001242368"/>
    </source>
</evidence>
<reference evidence="3" key="3">
    <citation type="submission" date="2023-06" db="EMBL/GenBank/DDBJ databases">
        <authorList>
            <person name="Lucena T."/>
            <person name="Sun Q."/>
        </authorList>
    </citation>
    <scope>NUCLEOTIDE SEQUENCE</scope>
    <source>
        <strain evidence="3">CECT 7184</strain>
    </source>
</reference>
<dbReference type="EMBL" id="JAUFQU010000001">
    <property type="protein sequence ID" value="MDN3707617.1"/>
    <property type="molecule type" value="Genomic_DNA"/>
</dbReference>
<dbReference type="Proteomes" id="UP001242368">
    <property type="component" value="Unassembled WGS sequence"/>
</dbReference>
<name>A0ABT8D2L6_9FLAO</name>
<evidence type="ECO:0000256" key="1">
    <source>
        <dbReference type="SAM" id="Phobius"/>
    </source>
</evidence>
<sequence>MCCFWFVWFILYNSILCGHVYIIRGKKIKAALIWSFEAKKGMTSDLFIELLDFKKWF</sequence>
<organism evidence="3 4">
    <name type="scientific">Paenimyroides ceti</name>
    <dbReference type="NCBI Taxonomy" id="395087"/>
    <lineage>
        <taxon>Bacteria</taxon>
        <taxon>Pseudomonadati</taxon>
        <taxon>Bacteroidota</taxon>
        <taxon>Flavobacteriia</taxon>
        <taxon>Flavobacteriales</taxon>
        <taxon>Flavobacteriaceae</taxon>
        <taxon>Paenimyroides</taxon>
    </lineage>
</organism>
<keyword evidence="4" id="KW-1185">Reference proteome</keyword>
<reference evidence="3" key="1">
    <citation type="journal article" date="2014" name="Int. J. Syst. Evol. Microbiol.">
        <title>Complete genome of a new Firmicutes species belonging to the dominant human colonic microbiota ('Ruminococcus bicirculans') reveals two chromosomes and a selective capacity to utilize plant glucans.</title>
        <authorList>
            <consortium name="NISC Comparative Sequencing Program"/>
            <person name="Wegmann U."/>
            <person name="Louis P."/>
            <person name="Goesmann A."/>
            <person name="Henrissat B."/>
            <person name="Duncan S.H."/>
            <person name="Flint H.J."/>
        </authorList>
    </citation>
    <scope>NUCLEOTIDE SEQUENCE</scope>
    <source>
        <strain evidence="3">CECT 7184</strain>
    </source>
</reference>